<dbReference type="Proteomes" id="UP001642520">
    <property type="component" value="Unassembled WGS sequence"/>
</dbReference>
<evidence type="ECO:0000256" key="1">
    <source>
        <dbReference type="ARBA" id="ARBA00005964"/>
    </source>
</evidence>
<name>A0ABP1P1Q5_XYLVO</name>
<evidence type="ECO:0000259" key="7">
    <source>
        <dbReference type="Pfam" id="PF00135"/>
    </source>
</evidence>
<proteinExistence type="inferred from homology"/>
<dbReference type="PANTHER" id="PTHR43142">
    <property type="entry name" value="CARBOXYLIC ESTER HYDROLASE"/>
    <property type="match status" value="1"/>
</dbReference>
<keyword evidence="9" id="KW-1185">Reference proteome</keyword>
<evidence type="ECO:0000256" key="3">
    <source>
        <dbReference type="ARBA" id="ARBA00022801"/>
    </source>
</evidence>
<dbReference type="InterPro" id="IPR029058">
    <property type="entry name" value="AB_hydrolase_fold"/>
</dbReference>
<dbReference type="EMBL" id="CAXAJV020001296">
    <property type="protein sequence ID" value="CAL7947112.1"/>
    <property type="molecule type" value="Genomic_DNA"/>
</dbReference>
<protein>
    <recommendedName>
        <fullName evidence="6">Carboxylic ester hydrolase</fullName>
        <ecNumber evidence="6">3.1.1.-</ecNumber>
    </recommendedName>
</protein>
<evidence type="ECO:0000256" key="4">
    <source>
        <dbReference type="ARBA" id="ARBA00023157"/>
    </source>
</evidence>
<evidence type="ECO:0000313" key="8">
    <source>
        <dbReference type="EMBL" id="CAL7947112.1"/>
    </source>
</evidence>
<evidence type="ECO:0000313" key="9">
    <source>
        <dbReference type="Proteomes" id="UP001642520"/>
    </source>
</evidence>
<dbReference type="InterPro" id="IPR019826">
    <property type="entry name" value="Carboxylesterase_B_AS"/>
</dbReference>
<evidence type="ECO:0000256" key="6">
    <source>
        <dbReference type="RuleBase" id="RU361235"/>
    </source>
</evidence>
<organism evidence="8 9">
    <name type="scientific">Xylocopa violacea</name>
    <name type="common">Violet carpenter bee</name>
    <name type="synonym">Apis violacea</name>
    <dbReference type="NCBI Taxonomy" id="135666"/>
    <lineage>
        <taxon>Eukaryota</taxon>
        <taxon>Metazoa</taxon>
        <taxon>Ecdysozoa</taxon>
        <taxon>Arthropoda</taxon>
        <taxon>Hexapoda</taxon>
        <taxon>Insecta</taxon>
        <taxon>Pterygota</taxon>
        <taxon>Neoptera</taxon>
        <taxon>Endopterygota</taxon>
        <taxon>Hymenoptera</taxon>
        <taxon>Apocrita</taxon>
        <taxon>Aculeata</taxon>
        <taxon>Apoidea</taxon>
        <taxon>Anthophila</taxon>
        <taxon>Apidae</taxon>
        <taxon>Xylocopa</taxon>
        <taxon>Xylocopa</taxon>
    </lineage>
</organism>
<feature type="signal peptide" evidence="6">
    <location>
        <begin position="1"/>
        <end position="21"/>
    </location>
</feature>
<dbReference type="SUPFAM" id="SSF53474">
    <property type="entry name" value="alpha/beta-Hydrolases"/>
    <property type="match status" value="1"/>
</dbReference>
<evidence type="ECO:0000256" key="2">
    <source>
        <dbReference type="ARBA" id="ARBA00022487"/>
    </source>
</evidence>
<evidence type="ECO:0000256" key="5">
    <source>
        <dbReference type="ARBA" id="ARBA00023180"/>
    </source>
</evidence>
<comment type="similarity">
    <text evidence="1 6">Belongs to the type-B carboxylesterase/lipase family.</text>
</comment>
<comment type="caution">
    <text evidence="8">The sequence shown here is derived from an EMBL/GenBank/DDBJ whole genome shotgun (WGS) entry which is preliminary data.</text>
</comment>
<gene>
    <name evidence="8" type="ORF">XYLVIOL_LOCUS8172</name>
</gene>
<dbReference type="InterPro" id="IPR002018">
    <property type="entry name" value="CarbesteraseB"/>
</dbReference>
<sequence length="553" mass="62561">MFGTKLLVALLFAELANLSSQDEQVPKVETALGSISGYYKTSRIGKRYEAYEGIPFAEPPVGELRFEPPKPARKWEHELSAKKRSPSCAQYFIDLARNTDRVMGSEDCLYMNIYVSARNDNETRLPVMFWIHGGAFQFGSGNEVDERRLMDRSIILVTFNYRLGPLGFLSTEDGVVPGNMGLKDQSMALRWVRNNIESFGGNPKEITIFGLSSGAVSVHYHYLSPLSAGLFQRGISISGVALNPRSLTKRGLEKAKKLAALVECPTDATPKMISCLKELPLTTLLEAVSKFKVWLHNPATPFGPVVEKNASTPFITRSPFEIISTGAVQDVPWITGTVSEEGLFNSIEFIGNDTLLKELNDNWNDIAPNLLSYNDTIPLDQHDQVSEKIRRHYFGSKEIDKNEVITLIHMMRDRSYAVGVQKAVKLQAKVNKSPVWSYYYTYESKYNRDMWMAKFHRNLGVGHSDDVDLVIEKNTANITNPEDLLMQKLLIDLYTSFAFEGKPLANYTDWRPQNSNATDYQYLHIVNPMYLRMESSVNFAQNTFWGTIDFDEN</sequence>
<dbReference type="PANTHER" id="PTHR43142:SF1">
    <property type="entry name" value="CARBOXYLIC ESTER HYDROLASE"/>
    <property type="match status" value="1"/>
</dbReference>
<keyword evidence="4" id="KW-1015">Disulfide bond</keyword>
<accession>A0ABP1P1Q5</accession>
<reference evidence="8 9" key="1">
    <citation type="submission" date="2024-08" db="EMBL/GenBank/DDBJ databases">
        <authorList>
            <person name="Will J Nash"/>
            <person name="Angela Man"/>
            <person name="Seanna McTaggart"/>
            <person name="Kendall Baker"/>
            <person name="Tom Barker"/>
            <person name="Leah Catchpole"/>
            <person name="Alex Durrant"/>
            <person name="Karim Gharbi"/>
            <person name="Naomi Irish"/>
            <person name="Gemy Kaithakottil"/>
            <person name="Debby Ku"/>
            <person name="Aaliyah Providence"/>
            <person name="Felix Shaw"/>
            <person name="David Swarbreck"/>
            <person name="Chris Watkins"/>
            <person name="Ann M. McCartney"/>
            <person name="Giulio Formenti"/>
            <person name="Alice Mouton"/>
            <person name="Noel Vella"/>
            <person name="Bjorn M von Reumont"/>
            <person name="Adriana Vella"/>
            <person name="Wilfried Haerty"/>
        </authorList>
    </citation>
    <scope>NUCLEOTIDE SEQUENCE [LARGE SCALE GENOMIC DNA]</scope>
</reference>
<dbReference type="Pfam" id="PF00135">
    <property type="entry name" value="COesterase"/>
    <property type="match status" value="1"/>
</dbReference>
<feature type="chain" id="PRO_5045013361" description="Carboxylic ester hydrolase" evidence="6">
    <location>
        <begin position="22"/>
        <end position="553"/>
    </location>
</feature>
<dbReference type="EC" id="3.1.1.-" evidence="6"/>
<dbReference type="PROSITE" id="PS00122">
    <property type="entry name" value="CARBOXYLESTERASE_B_1"/>
    <property type="match status" value="1"/>
</dbReference>
<keyword evidence="2" id="KW-0719">Serine esterase</keyword>
<dbReference type="Gene3D" id="3.40.50.1820">
    <property type="entry name" value="alpha/beta hydrolase"/>
    <property type="match status" value="1"/>
</dbReference>
<keyword evidence="5" id="KW-0325">Glycoprotein</keyword>
<keyword evidence="6" id="KW-0732">Signal</keyword>
<feature type="domain" description="Carboxylesterase type B" evidence="7">
    <location>
        <begin position="25"/>
        <end position="545"/>
    </location>
</feature>
<keyword evidence="3 6" id="KW-0378">Hydrolase</keyword>